<evidence type="ECO:0000313" key="2">
    <source>
        <dbReference type="EMBL" id="KAJ7642276.1"/>
    </source>
</evidence>
<keyword evidence="3" id="KW-1185">Reference proteome</keyword>
<sequence>MHWQSMCSKPLIRRAKAGETFTLTCGAPLRLPIDSSYPYPRAAPRKSGPRILPMTSTTTAPDTSQESNTGCGTTIHTGAMPTHDRRVWYASGEAVTPAVVLLPPEYFTERQRLQLDAIPRIAECGCMTVGVGCGICGNPLGSITARCEPHFTSEPLMYPTKYNFLPEAVSPPFPPIKRAERACEIPVVAPAPDTLVTTTVASSQPSSLTAMSADWINVPRPPSPTPSERLEAEAIQEQIKYQEEWYEEQRRAGLARFTNAQKEGEAPTTQEALRKRTRRAIGVYARLKRREDGVSEVER</sequence>
<comment type="caution">
    <text evidence="2">The sequence shown here is derived from an EMBL/GenBank/DDBJ whole genome shotgun (WGS) entry which is preliminary data.</text>
</comment>
<proteinExistence type="predicted"/>
<accession>A0AAD7C9V0</accession>
<dbReference type="EMBL" id="JARKIF010000004">
    <property type="protein sequence ID" value="KAJ7642276.1"/>
    <property type="molecule type" value="Genomic_DNA"/>
</dbReference>
<evidence type="ECO:0000256" key="1">
    <source>
        <dbReference type="SAM" id="MobiDB-lite"/>
    </source>
</evidence>
<name>A0AAD7C9V0_9AGAR</name>
<dbReference type="Proteomes" id="UP001221142">
    <property type="component" value="Unassembled WGS sequence"/>
</dbReference>
<gene>
    <name evidence="2" type="ORF">FB45DRAFT_902145</name>
</gene>
<feature type="compositionally biased region" description="Polar residues" evidence="1">
    <location>
        <begin position="54"/>
        <end position="76"/>
    </location>
</feature>
<protein>
    <submittedName>
        <fullName evidence="2">Uncharacterized protein</fullName>
    </submittedName>
</protein>
<organism evidence="2 3">
    <name type="scientific">Roridomyces roridus</name>
    <dbReference type="NCBI Taxonomy" id="1738132"/>
    <lineage>
        <taxon>Eukaryota</taxon>
        <taxon>Fungi</taxon>
        <taxon>Dikarya</taxon>
        <taxon>Basidiomycota</taxon>
        <taxon>Agaricomycotina</taxon>
        <taxon>Agaricomycetes</taxon>
        <taxon>Agaricomycetidae</taxon>
        <taxon>Agaricales</taxon>
        <taxon>Marasmiineae</taxon>
        <taxon>Mycenaceae</taxon>
        <taxon>Roridomyces</taxon>
    </lineage>
</organism>
<dbReference type="AlphaFoldDB" id="A0AAD7C9V0"/>
<feature type="region of interest" description="Disordered" evidence="1">
    <location>
        <begin position="38"/>
        <end position="76"/>
    </location>
</feature>
<reference evidence="2" key="1">
    <citation type="submission" date="2023-03" db="EMBL/GenBank/DDBJ databases">
        <title>Massive genome expansion in bonnet fungi (Mycena s.s.) driven by repeated elements and novel gene families across ecological guilds.</title>
        <authorList>
            <consortium name="Lawrence Berkeley National Laboratory"/>
            <person name="Harder C.B."/>
            <person name="Miyauchi S."/>
            <person name="Viragh M."/>
            <person name="Kuo A."/>
            <person name="Thoen E."/>
            <person name="Andreopoulos B."/>
            <person name="Lu D."/>
            <person name="Skrede I."/>
            <person name="Drula E."/>
            <person name="Henrissat B."/>
            <person name="Morin E."/>
            <person name="Kohler A."/>
            <person name="Barry K."/>
            <person name="LaButti K."/>
            <person name="Morin E."/>
            <person name="Salamov A."/>
            <person name="Lipzen A."/>
            <person name="Mereny Z."/>
            <person name="Hegedus B."/>
            <person name="Baldrian P."/>
            <person name="Stursova M."/>
            <person name="Weitz H."/>
            <person name="Taylor A."/>
            <person name="Grigoriev I.V."/>
            <person name="Nagy L.G."/>
            <person name="Martin F."/>
            <person name="Kauserud H."/>
        </authorList>
    </citation>
    <scope>NUCLEOTIDE SEQUENCE</scope>
    <source>
        <strain evidence="2">9284</strain>
    </source>
</reference>
<evidence type="ECO:0000313" key="3">
    <source>
        <dbReference type="Proteomes" id="UP001221142"/>
    </source>
</evidence>